<dbReference type="InterPro" id="IPR014746">
    <property type="entry name" value="Gln_synth/guanido_kin_cat_dom"/>
</dbReference>
<dbReference type="SUPFAM" id="SSF54368">
    <property type="entry name" value="Glutamine synthetase, N-terminal domain"/>
    <property type="match status" value="1"/>
</dbReference>
<keyword evidence="1" id="KW-0436">Ligase</keyword>
<dbReference type="GO" id="GO:0006598">
    <property type="term" value="P:polyamine catabolic process"/>
    <property type="evidence" value="ECO:0007669"/>
    <property type="project" value="TreeGrafter"/>
</dbReference>
<dbReference type="PANTHER" id="PTHR43785:SF3">
    <property type="entry name" value="GS CATALYTIC DOMAIN-CONTAINING PROTEIN"/>
    <property type="match status" value="1"/>
</dbReference>
<dbReference type="PANTHER" id="PTHR43785">
    <property type="entry name" value="GAMMA-GLUTAMYLPUTRESCINE SYNTHETASE"/>
    <property type="match status" value="1"/>
</dbReference>
<dbReference type="InterPro" id="IPR036651">
    <property type="entry name" value="Gln_synt_N_sf"/>
</dbReference>
<name>A0A382QKG3_9ZZZZ</name>
<protein>
    <recommendedName>
        <fullName evidence="2">GS catalytic domain-containing protein</fullName>
    </recommendedName>
</protein>
<dbReference type="Gene3D" id="3.10.20.70">
    <property type="entry name" value="Glutamine synthetase, N-terminal domain"/>
    <property type="match status" value="1"/>
</dbReference>
<dbReference type="SUPFAM" id="SSF55931">
    <property type="entry name" value="Glutamine synthetase/guanido kinase"/>
    <property type="match status" value="1"/>
</dbReference>
<reference evidence="3" key="1">
    <citation type="submission" date="2018-05" db="EMBL/GenBank/DDBJ databases">
        <authorList>
            <person name="Lanie J.A."/>
            <person name="Ng W.-L."/>
            <person name="Kazmierczak K.M."/>
            <person name="Andrzejewski T.M."/>
            <person name="Davidsen T.M."/>
            <person name="Wayne K.J."/>
            <person name="Tettelin H."/>
            <person name="Glass J.I."/>
            <person name="Rusch D."/>
            <person name="Podicherti R."/>
            <person name="Tsui H.-C.T."/>
            <person name="Winkler M.E."/>
        </authorList>
    </citation>
    <scope>NUCLEOTIDE SEQUENCE</scope>
</reference>
<sequence>MSDANGVPRGKTIDSSSFDENDLPRMAEAVLFQCINGDYTASAMASFNPKDADLIMQPDWSTYRRTPWKEGEVGQVICRALSKEGDPLPYDARNVLNRVIKRYQDKGLEPIVAPEMEFYLLDPPKRGDISLTPGSGF</sequence>
<gene>
    <name evidence="3" type="ORF">METZ01_LOCUS338321</name>
</gene>
<feature type="non-terminal residue" evidence="3">
    <location>
        <position position="137"/>
    </location>
</feature>
<dbReference type="GO" id="GO:0004356">
    <property type="term" value="F:glutamine synthetase activity"/>
    <property type="evidence" value="ECO:0007669"/>
    <property type="project" value="InterPro"/>
</dbReference>
<dbReference type="Pfam" id="PF00120">
    <property type="entry name" value="Gln-synt_C"/>
    <property type="match status" value="1"/>
</dbReference>
<proteinExistence type="predicted"/>
<dbReference type="GO" id="GO:0006542">
    <property type="term" value="P:glutamine biosynthetic process"/>
    <property type="evidence" value="ECO:0007669"/>
    <property type="project" value="InterPro"/>
</dbReference>
<dbReference type="AlphaFoldDB" id="A0A382QKG3"/>
<evidence type="ECO:0000256" key="1">
    <source>
        <dbReference type="ARBA" id="ARBA00022598"/>
    </source>
</evidence>
<evidence type="ECO:0000259" key="2">
    <source>
        <dbReference type="Pfam" id="PF00120"/>
    </source>
</evidence>
<evidence type="ECO:0000313" key="3">
    <source>
        <dbReference type="EMBL" id="SVC85467.1"/>
    </source>
</evidence>
<dbReference type="InterPro" id="IPR008146">
    <property type="entry name" value="Gln_synth_cat_dom"/>
</dbReference>
<accession>A0A382QKG3</accession>
<organism evidence="3">
    <name type="scientific">marine metagenome</name>
    <dbReference type="NCBI Taxonomy" id="408172"/>
    <lineage>
        <taxon>unclassified sequences</taxon>
        <taxon>metagenomes</taxon>
        <taxon>ecological metagenomes</taxon>
    </lineage>
</organism>
<dbReference type="EMBL" id="UINC01114859">
    <property type="protein sequence ID" value="SVC85467.1"/>
    <property type="molecule type" value="Genomic_DNA"/>
</dbReference>
<dbReference type="Gene3D" id="3.30.590.10">
    <property type="entry name" value="Glutamine synthetase/guanido kinase, catalytic domain"/>
    <property type="match status" value="1"/>
</dbReference>
<feature type="domain" description="GS catalytic" evidence="2">
    <location>
        <begin position="90"/>
        <end position="128"/>
    </location>
</feature>